<dbReference type="GO" id="GO:0048476">
    <property type="term" value="C:Holliday junction resolvase complex"/>
    <property type="evidence" value="ECO:0007669"/>
    <property type="project" value="UniProtKB-UniRule"/>
</dbReference>
<dbReference type="Pfam" id="PF02732">
    <property type="entry name" value="ERCC4"/>
    <property type="match status" value="1"/>
</dbReference>
<dbReference type="GO" id="GO:0000712">
    <property type="term" value="P:resolution of meiotic recombination intermediates"/>
    <property type="evidence" value="ECO:0007669"/>
    <property type="project" value="TreeGrafter"/>
</dbReference>
<feature type="compositionally biased region" description="Polar residues" evidence="3">
    <location>
        <begin position="560"/>
        <end position="571"/>
    </location>
</feature>
<protein>
    <recommendedName>
        <fullName evidence="2">Crossover junction endonuclease MUS81</fullName>
        <ecNumber evidence="2">3.1.22.-</ecNumber>
    </recommendedName>
</protein>
<dbReference type="InterPro" id="IPR047417">
    <property type="entry name" value="WHD_MUS81"/>
</dbReference>
<dbReference type="GO" id="GO:0008821">
    <property type="term" value="F:crossover junction DNA endonuclease activity"/>
    <property type="evidence" value="ECO:0007669"/>
    <property type="project" value="UniProtKB-UniRule"/>
</dbReference>
<dbReference type="RefSeq" id="XP_005716233.1">
    <property type="nucleotide sequence ID" value="XM_005716176.1"/>
</dbReference>
<comment type="similarity">
    <text evidence="2">Belongs to the XPF family.</text>
</comment>
<gene>
    <name evidence="5" type="ORF">CHC_T00010219001</name>
</gene>
<sequence>MPHRLPLCEQNAGLLTVLRELSHEYSDSLNTSRVLSRAVRSLEHYRTRVTSREEFLLVPNVGEWIATKVQIRIQNCWAVQAITGADGSCPDQPRDPEENLQPRQEATSSVPNRQQVPSGASVLEQSDEEASPPANNPIPSHARGRGRSRRRSLTHAANLSAGLSAGGRRPYRPRYRSAPYAILIALYKATLEGCHQMRKRDIAELAQPYADDRILAPASEDRRTWYNGWSSVNSQLVQRRLIKTWSNPKWYALTEEGLTMAKDLFEMQISAVERTVEEYVRAGDVASGRDGQAQAEPRSSTSGDCTGAAERLDGHIQGACEFGQLGSSGAGKQNGRFEKEQVGNRKASHRGGMRFTKQVNRAIDVVERLERDGEERELCLQILGELFEKEQFPKTTEKLYEKLTEALWKKKWKETARGEDVRKIQIRPFENGATGNRGAAGGYDLNERRKITALSCEMNDRAPSKIYFDPGVTTAPAPTGVENISVDVRNGLNVAGVRPTTSPLQGAGYSNGSEGVNYAGSSNESPRNRSAQESYDSLSQKKPCPEGAIPVISLEEDSDAGSNDPQLSDPSTSRRAEQQPKTQRSPHASDDNWSTGIENMSMGNDMGTPQPLVQDEVVYVCDEDTPRANVKARVDGVSSSIIDEAVGSISPSGRGPYNKTPQGLMTSDSTLWRQEHEEHSHCYPSMPGELKNASSATRKDKQALTTPSAHEAAPELDATVSRDPGSQGSGVGVPECRVVLVVDSMERVRKRSRDILDTIKGQLLAQGVDCEVRQLPCGDAMFVAQYPGGIEVILDYIIERKTLEDFHASMRDGRERRQAFMMRQAQIPRRIFLLEGDVKRSALLRNNASFEKRRAEIEVCDDFYVKKTKSLDDTLWFYSSMYKRLCMQFSERPLALAMEGRNLYQNWNERMRGLTRGISLGQLFMLQLCQVKHVGKDTAVGIVKSGCKTPIALYERFRSVQNEADRENVFAGEVGINKKAVRTLAKLFTASEYEVEAAL</sequence>
<accession>R7QEB5</accession>
<feature type="region of interest" description="Disordered" evidence="3">
    <location>
        <begin position="86"/>
        <end position="170"/>
    </location>
</feature>
<keyword evidence="2" id="KW-0234">DNA repair</keyword>
<comment type="cofactor">
    <cofactor evidence="2">
        <name>Mg(2+)</name>
        <dbReference type="ChEBI" id="CHEBI:18420"/>
    </cofactor>
</comment>
<feature type="region of interest" description="Disordered" evidence="3">
    <location>
        <begin position="330"/>
        <end position="349"/>
    </location>
</feature>
<dbReference type="GO" id="GO:0005634">
    <property type="term" value="C:nucleus"/>
    <property type="evidence" value="ECO:0007669"/>
    <property type="project" value="UniProtKB-SubCell"/>
</dbReference>
<dbReference type="SUPFAM" id="SSF52980">
    <property type="entry name" value="Restriction endonuclease-like"/>
    <property type="match status" value="1"/>
</dbReference>
<dbReference type="Gene3D" id="3.40.50.10130">
    <property type="match status" value="1"/>
</dbReference>
<dbReference type="InterPro" id="IPR011335">
    <property type="entry name" value="Restrct_endonuc-II-like"/>
</dbReference>
<feature type="compositionally biased region" description="Polar residues" evidence="3">
    <location>
        <begin position="499"/>
        <end position="540"/>
    </location>
</feature>
<dbReference type="CDD" id="cd21036">
    <property type="entry name" value="WH_MUS81"/>
    <property type="match status" value="1"/>
</dbReference>
<dbReference type="GO" id="GO:0031573">
    <property type="term" value="P:mitotic intra-S DNA damage checkpoint signaling"/>
    <property type="evidence" value="ECO:0007669"/>
    <property type="project" value="TreeGrafter"/>
</dbReference>
<dbReference type="InterPro" id="IPR027421">
    <property type="entry name" value="DNA_pol_lamdba_lyase_dom_sf"/>
</dbReference>
<name>R7QEB5_CHOCR</name>
<dbReference type="InterPro" id="IPR036388">
    <property type="entry name" value="WH-like_DNA-bd_sf"/>
</dbReference>
<keyword evidence="2" id="KW-0539">Nucleus</keyword>
<dbReference type="GO" id="GO:0046872">
    <property type="term" value="F:metal ion binding"/>
    <property type="evidence" value="ECO:0007669"/>
    <property type="project" value="UniProtKB-UniRule"/>
</dbReference>
<dbReference type="PANTHER" id="PTHR13451">
    <property type="entry name" value="CLASS II CROSSOVER JUNCTION ENDONUCLEASE MUS81"/>
    <property type="match status" value="1"/>
</dbReference>
<dbReference type="GO" id="GO:0003677">
    <property type="term" value="F:DNA binding"/>
    <property type="evidence" value="ECO:0007669"/>
    <property type="project" value="UniProtKB-UniRule"/>
</dbReference>
<feature type="domain" description="ERCC4" evidence="4">
    <location>
        <begin position="739"/>
        <end position="838"/>
    </location>
</feature>
<evidence type="ECO:0000259" key="4">
    <source>
        <dbReference type="SMART" id="SM00891"/>
    </source>
</evidence>
<dbReference type="OrthoDB" id="5963188at2759"/>
<keyword evidence="6" id="KW-1185">Reference proteome</keyword>
<dbReference type="GeneID" id="17323950"/>
<keyword evidence="2" id="KW-0255">Endonuclease</keyword>
<evidence type="ECO:0000313" key="6">
    <source>
        <dbReference type="Proteomes" id="UP000012073"/>
    </source>
</evidence>
<dbReference type="SMART" id="SM00891">
    <property type="entry name" value="ERCC4"/>
    <property type="match status" value="1"/>
</dbReference>
<dbReference type="STRING" id="2769.R7QEB5"/>
<dbReference type="InterPro" id="IPR006166">
    <property type="entry name" value="ERCC4_domain"/>
</dbReference>
<evidence type="ECO:0000256" key="1">
    <source>
        <dbReference type="ARBA" id="ARBA00022801"/>
    </source>
</evidence>
<organism evidence="5 6">
    <name type="scientific">Chondrus crispus</name>
    <name type="common">Carrageen Irish moss</name>
    <name type="synonym">Polymorpha crispa</name>
    <dbReference type="NCBI Taxonomy" id="2769"/>
    <lineage>
        <taxon>Eukaryota</taxon>
        <taxon>Rhodophyta</taxon>
        <taxon>Florideophyceae</taxon>
        <taxon>Rhodymeniophycidae</taxon>
        <taxon>Gigartinales</taxon>
        <taxon>Gigartinaceae</taxon>
        <taxon>Chondrus</taxon>
    </lineage>
</organism>
<feature type="compositionally biased region" description="Low complexity" evidence="3">
    <location>
        <begin position="156"/>
        <end position="168"/>
    </location>
</feature>
<dbReference type="Gene3D" id="1.10.10.10">
    <property type="entry name" value="Winged helix-like DNA-binding domain superfamily/Winged helix DNA-binding domain"/>
    <property type="match status" value="1"/>
</dbReference>
<dbReference type="EMBL" id="HG001778">
    <property type="protein sequence ID" value="CDF36414.1"/>
    <property type="molecule type" value="Genomic_DNA"/>
</dbReference>
<evidence type="ECO:0000256" key="3">
    <source>
        <dbReference type="SAM" id="MobiDB-lite"/>
    </source>
</evidence>
<comment type="subunit">
    <text evidence="2">Interacts with EME1.</text>
</comment>
<feature type="compositionally biased region" description="Basic residues" evidence="3">
    <location>
        <begin position="142"/>
        <end position="153"/>
    </location>
</feature>
<dbReference type="GO" id="GO:0000727">
    <property type="term" value="P:double-strand break repair via break-induced replication"/>
    <property type="evidence" value="ECO:0007669"/>
    <property type="project" value="UniProtKB-UniRule"/>
</dbReference>
<dbReference type="OMA" id="IACEERS"/>
<feature type="region of interest" description="Disordered" evidence="3">
    <location>
        <begin position="677"/>
        <end position="731"/>
    </location>
</feature>
<dbReference type="EC" id="3.1.22.-" evidence="2"/>
<comment type="subcellular location">
    <subcellularLocation>
        <location evidence="2">Nucleus</location>
    </subcellularLocation>
</comment>
<keyword evidence="2" id="KW-0479">Metal-binding</keyword>
<dbReference type="AlphaFoldDB" id="R7QEB5"/>
<dbReference type="SUPFAM" id="SSF47802">
    <property type="entry name" value="DNA polymerase beta, N-terminal domain-like"/>
    <property type="match status" value="1"/>
</dbReference>
<evidence type="ECO:0000256" key="2">
    <source>
        <dbReference type="RuleBase" id="RU369042"/>
    </source>
</evidence>
<feature type="compositionally biased region" description="Polar residues" evidence="3">
    <location>
        <begin position="579"/>
        <end position="602"/>
    </location>
</feature>
<keyword evidence="2" id="KW-0227">DNA damage</keyword>
<feature type="compositionally biased region" description="Polar residues" evidence="3">
    <location>
        <begin position="101"/>
        <end position="118"/>
    </location>
</feature>
<keyword evidence="2" id="KW-0233">DNA recombination</keyword>
<dbReference type="GO" id="GO:0048257">
    <property type="term" value="F:3'-flap endonuclease activity"/>
    <property type="evidence" value="ECO:0007669"/>
    <property type="project" value="TreeGrafter"/>
</dbReference>
<dbReference type="Pfam" id="PF21136">
    <property type="entry name" value="WHD_MUS81"/>
    <property type="match status" value="1"/>
</dbReference>
<proteinExistence type="inferred from homology"/>
<evidence type="ECO:0000313" key="5">
    <source>
        <dbReference type="EMBL" id="CDF36414.1"/>
    </source>
</evidence>
<dbReference type="Proteomes" id="UP000012073">
    <property type="component" value="Unassembled WGS sequence"/>
</dbReference>
<feature type="region of interest" description="Disordered" evidence="3">
    <location>
        <begin position="497"/>
        <end position="609"/>
    </location>
</feature>
<dbReference type="CDD" id="cd20074">
    <property type="entry name" value="XPF_nuclease_Mus81"/>
    <property type="match status" value="1"/>
</dbReference>
<comment type="function">
    <text evidence="2">Interacts with EME1 to form a DNA structure-specific endonuclease with substrate preference for branched DNA structures with a 5'-end at the branch nick. Typical substrates include 3'-flap structures, D-loops, replication forks and nicked Holliday junctions. May be required in mitosis for the processing of stalled or collapsed replication fork intermediates. May be required in meiosis for the repair of meiosis-specific double strand breaks subsequent to single-end invasion (SEI).</text>
</comment>
<keyword evidence="1 2" id="KW-0378">Hydrolase</keyword>
<dbReference type="PANTHER" id="PTHR13451:SF0">
    <property type="entry name" value="CROSSOVER JUNCTION ENDONUCLEASE MUS81"/>
    <property type="match status" value="1"/>
</dbReference>
<dbReference type="KEGG" id="ccp:CHC_T00010219001"/>
<dbReference type="InterPro" id="IPR033309">
    <property type="entry name" value="Mus81"/>
</dbReference>
<keyword evidence="2" id="KW-0540">Nuclease</keyword>
<feature type="region of interest" description="Disordered" evidence="3">
    <location>
        <begin position="285"/>
        <end position="309"/>
    </location>
</feature>
<dbReference type="InterPro" id="IPR047416">
    <property type="entry name" value="XPF_nuclease_Mus81"/>
</dbReference>
<reference evidence="6" key="1">
    <citation type="journal article" date="2013" name="Proc. Natl. Acad. Sci. U.S.A.">
        <title>Genome structure and metabolic features in the red seaweed Chondrus crispus shed light on evolution of the Archaeplastida.</title>
        <authorList>
            <person name="Collen J."/>
            <person name="Porcel B."/>
            <person name="Carre W."/>
            <person name="Ball S.G."/>
            <person name="Chaparro C."/>
            <person name="Tonon T."/>
            <person name="Barbeyron T."/>
            <person name="Michel G."/>
            <person name="Noel B."/>
            <person name="Valentin K."/>
            <person name="Elias M."/>
            <person name="Artiguenave F."/>
            <person name="Arun A."/>
            <person name="Aury J.M."/>
            <person name="Barbosa-Neto J.F."/>
            <person name="Bothwell J.H."/>
            <person name="Bouget F.Y."/>
            <person name="Brillet L."/>
            <person name="Cabello-Hurtado F."/>
            <person name="Capella-Gutierrez S."/>
            <person name="Charrier B."/>
            <person name="Cladiere L."/>
            <person name="Cock J.M."/>
            <person name="Coelho S.M."/>
            <person name="Colleoni C."/>
            <person name="Czjzek M."/>
            <person name="Da Silva C."/>
            <person name="Delage L."/>
            <person name="Denoeud F."/>
            <person name="Deschamps P."/>
            <person name="Dittami S.M."/>
            <person name="Gabaldon T."/>
            <person name="Gachon C.M."/>
            <person name="Groisillier A."/>
            <person name="Herve C."/>
            <person name="Jabbari K."/>
            <person name="Katinka M."/>
            <person name="Kloareg B."/>
            <person name="Kowalczyk N."/>
            <person name="Labadie K."/>
            <person name="Leblanc C."/>
            <person name="Lopez P.J."/>
            <person name="McLachlan D.H."/>
            <person name="Meslet-Cladiere L."/>
            <person name="Moustafa A."/>
            <person name="Nehr Z."/>
            <person name="Nyvall Collen P."/>
            <person name="Panaud O."/>
            <person name="Partensky F."/>
            <person name="Poulain J."/>
            <person name="Rensing S.A."/>
            <person name="Rousvoal S."/>
            <person name="Samson G."/>
            <person name="Symeonidi A."/>
            <person name="Weissenbach J."/>
            <person name="Zambounis A."/>
            <person name="Wincker P."/>
            <person name="Boyen C."/>
        </authorList>
    </citation>
    <scope>NUCLEOTIDE SEQUENCE [LARGE SCALE GENOMIC DNA]</scope>
    <source>
        <strain evidence="6">cv. Stackhouse</strain>
    </source>
</reference>
<keyword evidence="2" id="KW-0460">Magnesium</keyword>
<dbReference type="GO" id="GO:0006308">
    <property type="term" value="P:DNA catabolic process"/>
    <property type="evidence" value="ECO:0007669"/>
    <property type="project" value="UniProtKB-UniRule"/>
</dbReference>
<dbReference type="Gramene" id="CDF36414">
    <property type="protein sequence ID" value="CDF36414"/>
    <property type="gene ID" value="CHC_T00010219001"/>
</dbReference>